<dbReference type="AlphaFoldDB" id="A0A9N7N8E6"/>
<evidence type="ECO:0000313" key="5">
    <source>
        <dbReference type="Proteomes" id="UP001153555"/>
    </source>
</evidence>
<name>A0A9N7N8E6_STRHE</name>
<comment type="caution">
    <text evidence="4">The sequence shown here is derived from an EMBL/GenBank/DDBJ whole genome shotgun (WGS) entry which is preliminary data.</text>
</comment>
<dbReference type="GO" id="GO:0003824">
    <property type="term" value="F:catalytic activity"/>
    <property type="evidence" value="ECO:0007669"/>
    <property type="project" value="UniProtKB-KW"/>
</dbReference>
<feature type="domain" description="Reverse transcriptase" evidence="3">
    <location>
        <begin position="482"/>
        <end position="661"/>
    </location>
</feature>
<dbReference type="CDD" id="cd01647">
    <property type="entry name" value="RT_LTR"/>
    <property type="match status" value="1"/>
</dbReference>
<feature type="compositionally biased region" description="Basic and acidic residues" evidence="2">
    <location>
        <begin position="177"/>
        <end position="203"/>
    </location>
</feature>
<reference evidence="4" key="1">
    <citation type="submission" date="2019-12" db="EMBL/GenBank/DDBJ databases">
        <authorList>
            <person name="Scholes J."/>
        </authorList>
    </citation>
    <scope>NUCLEOTIDE SEQUENCE</scope>
</reference>
<dbReference type="PANTHER" id="PTHR37984:SF5">
    <property type="entry name" value="PROTEIN NYNRIN-LIKE"/>
    <property type="match status" value="1"/>
</dbReference>
<dbReference type="Gene3D" id="3.30.70.270">
    <property type="match status" value="2"/>
</dbReference>
<feature type="region of interest" description="Disordered" evidence="2">
    <location>
        <begin position="67"/>
        <end position="157"/>
    </location>
</feature>
<protein>
    <recommendedName>
        <fullName evidence="3">Reverse transcriptase domain-containing protein</fullName>
    </recommendedName>
</protein>
<dbReference type="Pfam" id="PF00078">
    <property type="entry name" value="RVT_1"/>
    <property type="match status" value="1"/>
</dbReference>
<evidence type="ECO:0000259" key="3">
    <source>
        <dbReference type="PROSITE" id="PS50878"/>
    </source>
</evidence>
<dbReference type="Pfam" id="PF17919">
    <property type="entry name" value="RT_RNaseH_2"/>
    <property type="match status" value="1"/>
</dbReference>
<dbReference type="SUPFAM" id="SSF56672">
    <property type="entry name" value="DNA/RNA polymerases"/>
    <property type="match status" value="1"/>
</dbReference>
<dbReference type="InterPro" id="IPR000477">
    <property type="entry name" value="RT_dom"/>
</dbReference>
<evidence type="ECO:0000256" key="1">
    <source>
        <dbReference type="ARBA" id="ARBA00023268"/>
    </source>
</evidence>
<feature type="compositionally biased region" description="Polar residues" evidence="2">
    <location>
        <begin position="94"/>
        <end position="105"/>
    </location>
</feature>
<feature type="compositionally biased region" description="Basic and acidic residues" evidence="2">
    <location>
        <begin position="82"/>
        <end position="92"/>
    </location>
</feature>
<dbReference type="EMBL" id="CACSLK010024540">
    <property type="protein sequence ID" value="CAA0823307.1"/>
    <property type="molecule type" value="Genomic_DNA"/>
</dbReference>
<dbReference type="PANTHER" id="PTHR37984">
    <property type="entry name" value="PROTEIN CBG26694"/>
    <property type="match status" value="1"/>
</dbReference>
<dbReference type="Proteomes" id="UP001153555">
    <property type="component" value="Unassembled WGS sequence"/>
</dbReference>
<organism evidence="4 5">
    <name type="scientific">Striga hermonthica</name>
    <name type="common">Purple witchweed</name>
    <name type="synonym">Buchnera hermonthica</name>
    <dbReference type="NCBI Taxonomy" id="68872"/>
    <lineage>
        <taxon>Eukaryota</taxon>
        <taxon>Viridiplantae</taxon>
        <taxon>Streptophyta</taxon>
        <taxon>Embryophyta</taxon>
        <taxon>Tracheophyta</taxon>
        <taxon>Spermatophyta</taxon>
        <taxon>Magnoliopsida</taxon>
        <taxon>eudicotyledons</taxon>
        <taxon>Gunneridae</taxon>
        <taxon>Pentapetalae</taxon>
        <taxon>asterids</taxon>
        <taxon>lamiids</taxon>
        <taxon>Lamiales</taxon>
        <taxon>Orobanchaceae</taxon>
        <taxon>Buchnereae</taxon>
        <taxon>Striga</taxon>
    </lineage>
</organism>
<feature type="region of interest" description="Disordered" evidence="2">
    <location>
        <begin position="1"/>
        <end position="40"/>
    </location>
</feature>
<dbReference type="Gene3D" id="3.10.10.10">
    <property type="entry name" value="HIV Type 1 Reverse Transcriptase, subunit A, domain 1"/>
    <property type="match status" value="1"/>
</dbReference>
<keyword evidence="5" id="KW-1185">Reference proteome</keyword>
<feature type="non-terminal residue" evidence="4">
    <location>
        <position position="1"/>
    </location>
</feature>
<feature type="non-terminal residue" evidence="4">
    <location>
        <position position="864"/>
    </location>
</feature>
<dbReference type="InterPro" id="IPR043128">
    <property type="entry name" value="Rev_trsase/Diguanyl_cyclase"/>
</dbReference>
<dbReference type="PROSITE" id="PS50878">
    <property type="entry name" value="RT_POL"/>
    <property type="match status" value="1"/>
</dbReference>
<keyword evidence="1" id="KW-0511">Multifunctional enzyme</keyword>
<feature type="region of interest" description="Disordered" evidence="2">
    <location>
        <begin position="171"/>
        <end position="206"/>
    </location>
</feature>
<feature type="compositionally biased region" description="Polar residues" evidence="2">
    <location>
        <begin position="1"/>
        <end position="11"/>
    </location>
</feature>
<accession>A0A9N7N8E6</accession>
<dbReference type="OrthoDB" id="542221at2759"/>
<feature type="region of interest" description="Disordered" evidence="2">
    <location>
        <begin position="301"/>
        <end position="333"/>
    </location>
</feature>
<dbReference type="InterPro" id="IPR043502">
    <property type="entry name" value="DNA/RNA_pol_sf"/>
</dbReference>
<evidence type="ECO:0000313" key="4">
    <source>
        <dbReference type="EMBL" id="CAA0823307.1"/>
    </source>
</evidence>
<dbReference type="InterPro" id="IPR041577">
    <property type="entry name" value="RT_RNaseH_2"/>
</dbReference>
<gene>
    <name evidence="4" type="ORF">SHERM_20471</name>
</gene>
<evidence type="ECO:0000256" key="2">
    <source>
        <dbReference type="SAM" id="MobiDB-lite"/>
    </source>
</evidence>
<dbReference type="InterPro" id="IPR050951">
    <property type="entry name" value="Retrovirus_Pol_polyprotein"/>
</dbReference>
<proteinExistence type="predicted"/>
<sequence length="864" mass="97761">TVTLETIMSQSGRDHVTHPGQSQSTNHSPRRATPPPPVTNVTNFLQNPEFIQGLTSLIARAMPRNSSTIPLSIPLTTNPTEHPTHTHHDPETHVATSHATSQPHHTSPRQEEQAHVIANPVTNNQLPDQPPIQEMTAESHSAHHQRISPRPRPISSAPHAHEDLRRQIEQNRLSRHSAQEIETLRKPLAELETRQKSQEDSPRHVTTSGNVIVEADSPLAPELTAEALPVKVKIPQIGMYDGTSDPDAHLGHYTSWMDLHGASDALRCRMFSLTLGPRAKKCLMLLSTSCSFHMIEEQDVDNPVEPNNSTSDVEKTDQSIPNTDIPQADTDLPLINTDIPMTSVLPRTLTEVLDQEQPLHEGDIAMHEEIDPRMQFKDGNRHVRAEPVEDVEAIYVDGSTQQKPLRIGNNLQEPIRSNLIQFLQLNSDVFAWKHEDMKGIDPQKACHRLNMDKTVKPVIQKRRKFGPDRQKALEEEVNKLIDNKFVKEAKYPTWISNPVLVKKATGLWRLCIDFSDLNQACPKDSYSIQHIDYMVDATLGHQLMSFLDAYSGYNQIPMHPDDSEHTSFYSARGLYCYVMMTFGLKNAGATYQRLVNKMFARLIGHTMEVYVDDMLVKSEQASDHITHLSEVFGILREYSMVLNPNKCTFGVGSGKFLGYMVIQRGIEANPTKIQAILDLAPPASIKGVQALTGRLAALNRFISKYTDHCKPFFDAIKKKKPFEWTTECQYAFNNIKDVLLRLPTLQKPLPDEPLYLYLGVSDVAVSVVLIRQDGLQQFLVYYVSKALHDAELRYPHMEKLAFALVIAARKLRPYFLEHSIIVFTTYPLRQVLHRPDTSGRMIKWAIELGQFDIQYRPRTAIKAQ</sequence>